<organism evidence="1 2">
    <name type="scientific">Oryza sativa subsp. japonica</name>
    <name type="common">Rice</name>
    <dbReference type="NCBI Taxonomy" id="39947"/>
    <lineage>
        <taxon>Eukaryota</taxon>
        <taxon>Viridiplantae</taxon>
        <taxon>Streptophyta</taxon>
        <taxon>Embryophyta</taxon>
        <taxon>Tracheophyta</taxon>
        <taxon>Spermatophyta</taxon>
        <taxon>Magnoliopsida</taxon>
        <taxon>Liliopsida</taxon>
        <taxon>Poales</taxon>
        <taxon>Poaceae</taxon>
        <taxon>BOP clade</taxon>
        <taxon>Oryzoideae</taxon>
        <taxon>Oryzeae</taxon>
        <taxon>Oryzinae</taxon>
        <taxon>Oryza</taxon>
        <taxon>Oryza sativa</taxon>
    </lineage>
</organism>
<dbReference type="Proteomes" id="UP000000763">
    <property type="component" value="Chromosome 6"/>
</dbReference>
<proteinExistence type="predicted"/>
<reference evidence="2" key="1">
    <citation type="journal article" date="2005" name="Nature">
        <title>The map-based sequence of the rice genome.</title>
        <authorList>
            <consortium name="International rice genome sequencing project (IRGSP)"/>
            <person name="Matsumoto T."/>
            <person name="Wu J."/>
            <person name="Kanamori H."/>
            <person name="Katayose Y."/>
            <person name="Fujisawa M."/>
            <person name="Namiki N."/>
            <person name="Mizuno H."/>
            <person name="Yamamoto K."/>
            <person name="Antonio B.A."/>
            <person name="Baba T."/>
            <person name="Sakata K."/>
            <person name="Nagamura Y."/>
            <person name="Aoki H."/>
            <person name="Arikawa K."/>
            <person name="Arita K."/>
            <person name="Bito T."/>
            <person name="Chiden Y."/>
            <person name="Fujitsuka N."/>
            <person name="Fukunaka R."/>
            <person name="Hamada M."/>
            <person name="Harada C."/>
            <person name="Hayashi A."/>
            <person name="Hijishita S."/>
            <person name="Honda M."/>
            <person name="Hosokawa S."/>
            <person name="Ichikawa Y."/>
            <person name="Idonuma A."/>
            <person name="Iijima M."/>
            <person name="Ikeda M."/>
            <person name="Ikeno M."/>
            <person name="Ito K."/>
            <person name="Ito S."/>
            <person name="Ito T."/>
            <person name="Ito Y."/>
            <person name="Ito Y."/>
            <person name="Iwabuchi A."/>
            <person name="Kamiya K."/>
            <person name="Karasawa W."/>
            <person name="Kurita K."/>
            <person name="Katagiri S."/>
            <person name="Kikuta A."/>
            <person name="Kobayashi H."/>
            <person name="Kobayashi N."/>
            <person name="Machita K."/>
            <person name="Maehara T."/>
            <person name="Masukawa M."/>
            <person name="Mizubayashi T."/>
            <person name="Mukai Y."/>
            <person name="Nagasaki H."/>
            <person name="Nagata Y."/>
            <person name="Naito S."/>
            <person name="Nakashima M."/>
            <person name="Nakama Y."/>
            <person name="Nakamichi Y."/>
            <person name="Nakamura M."/>
            <person name="Meguro A."/>
            <person name="Negishi M."/>
            <person name="Ohta I."/>
            <person name="Ohta T."/>
            <person name="Okamoto M."/>
            <person name="Ono N."/>
            <person name="Saji S."/>
            <person name="Sakaguchi M."/>
            <person name="Sakai K."/>
            <person name="Shibata M."/>
            <person name="Shimokawa T."/>
            <person name="Song J."/>
            <person name="Takazaki Y."/>
            <person name="Terasawa K."/>
            <person name="Tsugane M."/>
            <person name="Tsuji K."/>
            <person name="Ueda S."/>
            <person name="Waki K."/>
            <person name="Yamagata H."/>
            <person name="Yamamoto M."/>
            <person name="Yamamoto S."/>
            <person name="Yamane H."/>
            <person name="Yoshiki S."/>
            <person name="Yoshihara R."/>
            <person name="Yukawa K."/>
            <person name="Zhong H."/>
            <person name="Yano M."/>
            <person name="Yuan Q."/>
            <person name="Ouyang S."/>
            <person name="Liu J."/>
            <person name="Jones K.M."/>
            <person name="Gansberger K."/>
            <person name="Moffat K."/>
            <person name="Hill J."/>
            <person name="Bera J."/>
            <person name="Fadrosh D."/>
            <person name="Jin S."/>
            <person name="Johri S."/>
            <person name="Kim M."/>
            <person name="Overton L."/>
            <person name="Reardon M."/>
            <person name="Tsitrin T."/>
            <person name="Vuong H."/>
            <person name="Weaver B."/>
            <person name="Ciecko A."/>
            <person name="Tallon L."/>
            <person name="Jackson J."/>
            <person name="Pai G."/>
            <person name="Aken S.V."/>
            <person name="Utterback T."/>
            <person name="Reidmuller S."/>
            <person name="Feldblyum T."/>
            <person name="Hsiao J."/>
            <person name="Zismann V."/>
            <person name="Iobst S."/>
            <person name="de Vazeille A.R."/>
            <person name="Buell C.R."/>
            <person name="Ying K."/>
            <person name="Li Y."/>
            <person name="Lu T."/>
            <person name="Huang Y."/>
            <person name="Zhao Q."/>
            <person name="Feng Q."/>
            <person name="Zhang L."/>
            <person name="Zhu J."/>
            <person name="Weng Q."/>
            <person name="Mu J."/>
            <person name="Lu Y."/>
            <person name="Fan D."/>
            <person name="Liu Y."/>
            <person name="Guan J."/>
            <person name="Zhang Y."/>
            <person name="Yu S."/>
            <person name="Liu X."/>
            <person name="Zhang Y."/>
            <person name="Hong G."/>
            <person name="Han B."/>
            <person name="Choisne N."/>
            <person name="Demange N."/>
            <person name="Orjeda G."/>
            <person name="Samain S."/>
            <person name="Cattolico L."/>
            <person name="Pelletier E."/>
            <person name="Couloux A."/>
            <person name="Segurens B."/>
            <person name="Wincker P."/>
            <person name="D'Hont A."/>
            <person name="Scarpelli C."/>
            <person name="Weissenbach J."/>
            <person name="Salanoubat M."/>
            <person name="Quetier F."/>
            <person name="Yu Y."/>
            <person name="Kim H.R."/>
            <person name="Rambo T."/>
            <person name="Currie J."/>
            <person name="Collura K."/>
            <person name="Luo M."/>
            <person name="Yang T."/>
            <person name="Ammiraju J.S.S."/>
            <person name="Engler F."/>
            <person name="Soderlund C."/>
            <person name="Wing R.A."/>
            <person name="Palmer L.E."/>
            <person name="de la Bastide M."/>
            <person name="Spiegel L."/>
            <person name="Nascimento L."/>
            <person name="Zutavern T."/>
            <person name="O'Shaughnessy A."/>
            <person name="Dike S."/>
            <person name="Dedhia N."/>
            <person name="Preston R."/>
            <person name="Balija V."/>
            <person name="McCombie W.R."/>
            <person name="Chow T."/>
            <person name="Chen H."/>
            <person name="Chung M."/>
            <person name="Chen C."/>
            <person name="Shaw J."/>
            <person name="Wu H."/>
            <person name="Hsiao K."/>
            <person name="Chao Y."/>
            <person name="Chu M."/>
            <person name="Cheng C."/>
            <person name="Hour A."/>
            <person name="Lee P."/>
            <person name="Lin S."/>
            <person name="Lin Y."/>
            <person name="Liou J."/>
            <person name="Liu S."/>
            <person name="Hsing Y."/>
            <person name="Raghuvanshi S."/>
            <person name="Mohanty A."/>
            <person name="Bharti A.K."/>
            <person name="Gaur A."/>
            <person name="Gupta V."/>
            <person name="Kumar D."/>
            <person name="Ravi V."/>
            <person name="Vij S."/>
            <person name="Kapur A."/>
            <person name="Khurana P."/>
            <person name="Khurana P."/>
            <person name="Khurana J.P."/>
            <person name="Tyagi A.K."/>
            <person name="Gaikwad K."/>
            <person name="Singh A."/>
            <person name="Dalal V."/>
            <person name="Srivastava S."/>
            <person name="Dixit A."/>
            <person name="Pal A.K."/>
            <person name="Ghazi I.A."/>
            <person name="Yadav M."/>
            <person name="Pandit A."/>
            <person name="Bhargava A."/>
            <person name="Sureshbabu K."/>
            <person name="Batra K."/>
            <person name="Sharma T.R."/>
            <person name="Mohapatra T."/>
            <person name="Singh N.K."/>
            <person name="Messing J."/>
            <person name="Nelson A.B."/>
            <person name="Fuks G."/>
            <person name="Kavchok S."/>
            <person name="Keizer G."/>
            <person name="Linton E."/>
            <person name="Llaca V."/>
            <person name="Song R."/>
            <person name="Tanyolac B."/>
            <person name="Young S."/>
            <person name="Ho-Il K."/>
            <person name="Hahn J.H."/>
            <person name="Sangsakoo G."/>
            <person name="Vanavichit A."/>
            <person name="de Mattos Luiz.A.T."/>
            <person name="Zimmer P.D."/>
            <person name="Malone G."/>
            <person name="Dellagostin O."/>
            <person name="de Oliveira A.C."/>
            <person name="Bevan M."/>
            <person name="Bancroft I."/>
            <person name="Minx P."/>
            <person name="Cordum H."/>
            <person name="Wilson R."/>
            <person name="Cheng Z."/>
            <person name="Jin W."/>
            <person name="Jiang J."/>
            <person name="Leong S.A."/>
            <person name="Iwama H."/>
            <person name="Gojobori T."/>
            <person name="Itoh T."/>
            <person name="Niimura Y."/>
            <person name="Fujii Y."/>
            <person name="Habara T."/>
            <person name="Sakai H."/>
            <person name="Sato Y."/>
            <person name="Wilson G."/>
            <person name="Kumar K."/>
            <person name="McCouch S."/>
            <person name="Juretic N."/>
            <person name="Hoen D."/>
            <person name="Wright S."/>
            <person name="Bruskiewich R."/>
            <person name="Bureau T."/>
            <person name="Miyao A."/>
            <person name="Hirochika H."/>
            <person name="Nishikawa T."/>
            <person name="Kadowaki K."/>
            <person name="Sugiura M."/>
            <person name="Burr B."/>
            <person name="Sasaki T."/>
        </authorList>
    </citation>
    <scope>NUCLEOTIDE SEQUENCE [LARGE SCALE GENOMIC DNA]</scope>
    <source>
        <strain evidence="2">cv. Nipponbare</strain>
    </source>
</reference>
<reference evidence="2" key="2">
    <citation type="journal article" date="2008" name="Nucleic Acids Res.">
        <title>The rice annotation project database (RAP-DB): 2008 update.</title>
        <authorList>
            <consortium name="The rice annotation project (RAP)"/>
        </authorList>
    </citation>
    <scope>GENOME REANNOTATION</scope>
    <source>
        <strain evidence="2">cv. Nipponbare</strain>
    </source>
</reference>
<sequence length="173" mass="17922">MAVIIQAATRMVGVSSEMPLIRPELRAKTRRSISSAAGRGRARPSSSSLHMRSWCAAAAGLAAAAPTSSSSLVITINQRRLEIDLSVDTVHPFDQTLANGSIALHHTVHVLLPPFAATAASASQSRAALGSPSLAHSAASRATSSCGPFQLVRILGVETAHPPPLRAGTIADY</sequence>
<evidence type="ECO:0000313" key="1">
    <source>
        <dbReference type="EMBL" id="BAD62293.1"/>
    </source>
</evidence>
<dbReference type="EMBL" id="AP006054">
    <property type="protein sequence ID" value="BAD62293.1"/>
    <property type="molecule type" value="Genomic_DNA"/>
</dbReference>
<gene>
    <name evidence="1" type="primary">P0417E03.9</name>
</gene>
<dbReference type="AlphaFoldDB" id="Q5Z4N9"/>
<accession>Q5Z4N9</accession>
<protein>
    <submittedName>
        <fullName evidence="1">Uncharacterized protein</fullName>
    </submittedName>
</protein>
<name>Q5Z4N9_ORYSJ</name>
<evidence type="ECO:0000313" key="2">
    <source>
        <dbReference type="Proteomes" id="UP000000763"/>
    </source>
</evidence>